<dbReference type="EC" id="4.4.1.17" evidence="11"/>
<accession>A0A6I8VDG2</accession>
<name>A0A6I8VDG2_DROPS</name>
<protein>
    <recommendedName>
        <fullName evidence="11">Holocytochrome c-type synthase</fullName>
        <ecNumber evidence="11">4.4.1.17</ecNumber>
    </recommendedName>
</protein>
<evidence type="ECO:0000313" key="13">
    <source>
        <dbReference type="Proteomes" id="UP000001819"/>
    </source>
</evidence>
<dbReference type="PANTHER" id="PTHR12743">
    <property type="entry name" value="CYTOCHROME C1 HEME LYASE"/>
    <property type="match status" value="1"/>
</dbReference>
<organism evidence="13 14">
    <name type="scientific">Drosophila pseudoobscura pseudoobscura</name>
    <name type="common">Fruit fly</name>
    <dbReference type="NCBI Taxonomy" id="46245"/>
    <lineage>
        <taxon>Eukaryota</taxon>
        <taxon>Metazoa</taxon>
        <taxon>Ecdysozoa</taxon>
        <taxon>Arthropoda</taxon>
        <taxon>Hexapoda</taxon>
        <taxon>Insecta</taxon>
        <taxon>Pterygota</taxon>
        <taxon>Neoptera</taxon>
        <taxon>Endopterygota</taxon>
        <taxon>Diptera</taxon>
        <taxon>Brachycera</taxon>
        <taxon>Muscomorpha</taxon>
        <taxon>Ephydroidea</taxon>
        <taxon>Drosophilidae</taxon>
        <taxon>Drosophila</taxon>
        <taxon>Sophophora</taxon>
    </lineage>
</organism>
<dbReference type="Proteomes" id="UP000001819">
    <property type="component" value="Chromosome 2"/>
</dbReference>
<keyword evidence="3 11" id="KW-0349">Heme</keyword>
<dbReference type="KEGG" id="dpo:6897036"/>
<keyword evidence="6 11" id="KW-0408">Iron</keyword>
<dbReference type="InParanoid" id="A0A6I8VDG2"/>
<dbReference type="RefSeq" id="XP_015038902.1">
    <property type="nucleotide sequence ID" value="XM_015183416.2"/>
</dbReference>
<dbReference type="GO" id="GO:0005743">
    <property type="term" value="C:mitochondrial inner membrane"/>
    <property type="evidence" value="ECO:0007669"/>
    <property type="project" value="UniProtKB-SubCell"/>
</dbReference>
<sequence>MGNHISSNAGPAGGSPPPEPLMQQQQHGDGKKSSSSPKEPGKAWNWKNANVKKTDIGDAVRIRKENTEEAWQKVLKWEAMRGNKSGDLRLKSFVGKENDLSPRARIRSWFGHELPFDRHDWIVDRCGKKEVRYVIDYYDGKVDVRPAMDSAANAWVRMRATCMRWKSDLIEIFNASN</sequence>
<dbReference type="GO" id="GO:0046872">
    <property type="term" value="F:metal ion binding"/>
    <property type="evidence" value="ECO:0007669"/>
    <property type="project" value="UniProtKB-KW"/>
</dbReference>
<dbReference type="InterPro" id="IPR000511">
    <property type="entry name" value="Holocyt_c/c1_synthase"/>
</dbReference>
<evidence type="ECO:0000256" key="11">
    <source>
        <dbReference type="RuleBase" id="RU363130"/>
    </source>
</evidence>
<dbReference type="Pfam" id="PF01265">
    <property type="entry name" value="Cyto_heme_lyase"/>
    <property type="match status" value="1"/>
</dbReference>
<comment type="function">
    <text evidence="11">Lyase that catalyzes the covalent linking of the heme group to the cytochrome C apoprotein to produce the mature functional cytochrome.</text>
</comment>
<evidence type="ECO:0000256" key="1">
    <source>
        <dbReference type="ARBA" id="ARBA00004273"/>
    </source>
</evidence>
<keyword evidence="9 11" id="KW-0456">Lyase</keyword>
<proteinExistence type="inferred from homology"/>
<gene>
    <name evidence="14" type="primary">LOC6897036</name>
</gene>
<keyword evidence="7 11" id="KW-0496">Mitochondrion</keyword>
<evidence type="ECO:0000256" key="4">
    <source>
        <dbReference type="ARBA" id="ARBA00022723"/>
    </source>
</evidence>
<dbReference type="Bgee" id="FBgn0248455">
    <property type="expression patterns" value="Expressed in male reproductive system and 1 other cell type or tissue"/>
</dbReference>
<keyword evidence="5 11" id="KW-0999">Mitochondrion inner membrane</keyword>
<evidence type="ECO:0000256" key="8">
    <source>
        <dbReference type="ARBA" id="ARBA00023136"/>
    </source>
</evidence>
<feature type="compositionally biased region" description="Low complexity" evidence="12">
    <location>
        <begin position="1"/>
        <end position="10"/>
    </location>
</feature>
<comment type="catalytic activity">
    <reaction evidence="10">
        <text>holo-[cytochrome c] = apo-[cytochrome c] + heme b</text>
        <dbReference type="Rhea" id="RHEA:22648"/>
        <dbReference type="Rhea" id="RHEA-COMP:10725"/>
        <dbReference type="Rhea" id="RHEA-COMP:10726"/>
        <dbReference type="ChEBI" id="CHEBI:29950"/>
        <dbReference type="ChEBI" id="CHEBI:60344"/>
        <dbReference type="ChEBI" id="CHEBI:83739"/>
        <dbReference type="EC" id="4.4.1.17"/>
    </reaction>
    <physiologicalReaction direction="right-to-left" evidence="10">
        <dbReference type="Rhea" id="RHEA:22650"/>
    </physiologicalReaction>
</comment>
<comment type="similarity">
    <text evidence="2 11">Belongs to the cytochrome c-type heme lyase family.</text>
</comment>
<keyword evidence="13" id="KW-1185">Reference proteome</keyword>
<dbReference type="PANTHER" id="PTHR12743:SF0">
    <property type="entry name" value="HOLOCYTOCHROME C-TYPE SYNTHASE"/>
    <property type="match status" value="1"/>
</dbReference>
<dbReference type="AlphaFoldDB" id="A0A6I8VDG2"/>
<evidence type="ECO:0000256" key="10">
    <source>
        <dbReference type="ARBA" id="ARBA00023944"/>
    </source>
</evidence>
<keyword evidence="8 11" id="KW-0472">Membrane</keyword>
<evidence type="ECO:0000256" key="2">
    <source>
        <dbReference type="ARBA" id="ARBA00007255"/>
    </source>
</evidence>
<reference evidence="13" key="1">
    <citation type="submission" date="2024-06" db="UniProtKB">
        <authorList>
            <consortium name="RefSeq"/>
        </authorList>
    </citation>
    <scope>NUCLEOTIDE SEQUENCE [LARGE SCALE GENOMIC DNA]</scope>
    <source>
        <strain evidence="13">MV2-25</strain>
    </source>
</reference>
<evidence type="ECO:0000313" key="14">
    <source>
        <dbReference type="RefSeq" id="XP_015038902.1"/>
    </source>
</evidence>
<keyword evidence="4 11" id="KW-0479">Metal-binding</keyword>
<feature type="region of interest" description="Disordered" evidence="12">
    <location>
        <begin position="1"/>
        <end position="50"/>
    </location>
</feature>
<evidence type="ECO:0000256" key="7">
    <source>
        <dbReference type="ARBA" id="ARBA00023128"/>
    </source>
</evidence>
<evidence type="ECO:0000256" key="3">
    <source>
        <dbReference type="ARBA" id="ARBA00022617"/>
    </source>
</evidence>
<evidence type="ECO:0000256" key="5">
    <source>
        <dbReference type="ARBA" id="ARBA00022792"/>
    </source>
</evidence>
<dbReference type="GO" id="GO:0004408">
    <property type="term" value="F:holocytochrome-c synthase activity"/>
    <property type="evidence" value="ECO:0007669"/>
    <property type="project" value="UniProtKB-EC"/>
</dbReference>
<feature type="compositionally biased region" description="Low complexity" evidence="12">
    <location>
        <begin position="33"/>
        <end position="50"/>
    </location>
</feature>
<evidence type="ECO:0000256" key="9">
    <source>
        <dbReference type="ARBA" id="ARBA00023239"/>
    </source>
</evidence>
<evidence type="ECO:0000256" key="12">
    <source>
        <dbReference type="SAM" id="MobiDB-lite"/>
    </source>
</evidence>
<comment type="subcellular location">
    <subcellularLocation>
        <location evidence="1 11">Mitochondrion inner membrane</location>
    </subcellularLocation>
</comment>
<dbReference type="OMA" id="ANAWVRM"/>
<reference evidence="14" key="2">
    <citation type="submission" date="2025-08" db="UniProtKB">
        <authorList>
            <consortium name="RefSeq"/>
        </authorList>
    </citation>
    <scope>IDENTIFICATION</scope>
    <source>
        <strain evidence="14">MV-25-SWS-2005</strain>
        <tissue evidence="14">Whole body</tissue>
    </source>
</reference>
<evidence type="ECO:0000256" key="6">
    <source>
        <dbReference type="ARBA" id="ARBA00023004"/>
    </source>
</evidence>
<dbReference type="GeneID" id="6897036"/>
<dbReference type="PROSITE" id="PS00822">
    <property type="entry name" value="CYTO_HEME_LYASE_2"/>
    <property type="match status" value="1"/>
</dbReference>